<feature type="domain" description="C2" evidence="7">
    <location>
        <begin position="495"/>
        <end position="614"/>
    </location>
</feature>
<feature type="active site" evidence="5 6">
    <location>
        <position position="75"/>
    </location>
</feature>
<dbReference type="InterPro" id="IPR036213">
    <property type="entry name" value="Calpain_III_sf"/>
</dbReference>
<dbReference type="PROSITE" id="PS50203">
    <property type="entry name" value="CALPAIN_CAT"/>
    <property type="match status" value="1"/>
</dbReference>
<keyword evidence="9" id="KW-1185">Reference proteome</keyword>
<dbReference type="SUPFAM" id="SSF49562">
    <property type="entry name" value="C2 domain (Calcium/lipid-binding domain, CaLB)"/>
    <property type="match status" value="1"/>
</dbReference>
<dbReference type="InterPro" id="IPR000008">
    <property type="entry name" value="C2_dom"/>
</dbReference>
<evidence type="ECO:0000313" key="10">
    <source>
        <dbReference type="WBParaSite" id="PSAMB.scaffold662size44266.g7783.t1"/>
    </source>
</evidence>
<organism evidence="9 10">
    <name type="scientific">Plectus sambesii</name>
    <dbReference type="NCBI Taxonomy" id="2011161"/>
    <lineage>
        <taxon>Eukaryota</taxon>
        <taxon>Metazoa</taxon>
        <taxon>Ecdysozoa</taxon>
        <taxon>Nematoda</taxon>
        <taxon>Chromadorea</taxon>
        <taxon>Plectida</taxon>
        <taxon>Plectina</taxon>
        <taxon>Plectoidea</taxon>
        <taxon>Plectidae</taxon>
        <taxon>Plectus</taxon>
    </lineage>
</organism>
<evidence type="ECO:0000256" key="3">
    <source>
        <dbReference type="ARBA" id="ARBA00022801"/>
    </source>
</evidence>
<dbReference type="InterPro" id="IPR001300">
    <property type="entry name" value="Peptidase_C2_calpain_cat"/>
</dbReference>
<dbReference type="Pfam" id="PF00648">
    <property type="entry name" value="Peptidase_C2"/>
    <property type="match status" value="1"/>
</dbReference>
<name>A0A914X4D8_9BILA</name>
<dbReference type="CDD" id="cd00044">
    <property type="entry name" value="CysPc"/>
    <property type="match status" value="1"/>
</dbReference>
<accession>A0A914X4D8</accession>
<dbReference type="GO" id="GO:0006508">
    <property type="term" value="P:proteolysis"/>
    <property type="evidence" value="ECO:0007669"/>
    <property type="project" value="UniProtKB-KW"/>
</dbReference>
<evidence type="ECO:0000259" key="8">
    <source>
        <dbReference type="PROSITE" id="PS50203"/>
    </source>
</evidence>
<dbReference type="WBParaSite" id="PSAMB.scaffold662size44266.g7783.t1">
    <property type="protein sequence ID" value="PSAMB.scaffold662size44266.g7783.t1"/>
    <property type="gene ID" value="PSAMB.scaffold662size44266.g7783"/>
</dbReference>
<dbReference type="PROSITE" id="PS50004">
    <property type="entry name" value="C2"/>
    <property type="match status" value="1"/>
</dbReference>
<evidence type="ECO:0000313" key="9">
    <source>
        <dbReference type="Proteomes" id="UP000887566"/>
    </source>
</evidence>
<keyword evidence="3 6" id="KW-0378">Hydrolase</keyword>
<feature type="active site" evidence="5 6">
    <location>
        <position position="284"/>
    </location>
</feature>
<dbReference type="InterPro" id="IPR038765">
    <property type="entry name" value="Papain-like_cys_pep_sf"/>
</dbReference>
<dbReference type="Gene3D" id="3.90.70.10">
    <property type="entry name" value="Cysteine proteinases"/>
    <property type="match status" value="1"/>
</dbReference>
<dbReference type="Proteomes" id="UP000887566">
    <property type="component" value="Unplaced"/>
</dbReference>
<dbReference type="SMART" id="SM00230">
    <property type="entry name" value="CysPc"/>
    <property type="match status" value="1"/>
</dbReference>
<dbReference type="GO" id="GO:0004198">
    <property type="term" value="F:calcium-dependent cysteine-type endopeptidase activity"/>
    <property type="evidence" value="ECO:0007669"/>
    <property type="project" value="InterPro"/>
</dbReference>
<dbReference type="FunFam" id="3.90.70.10:FF:000114">
    <property type="entry name" value="Calpain a"/>
    <property type="match status" value="1"/>
</dbReference>
<evidence type="ECO:0000256" key="4">
    <source>
        <dbReference type="ARBA" id="ARBA00022807"/>
    </source>
</evidence>
<dbReference type="SMART" id="SM00720">
    <property type="entry name" value="calpain_III"/>
    <property type="match status" value="1"/>
</dbReference>
<dbReference type="GO" id="GO:0005737">
    <property type="term" value="C:cytoplasm"/>
    <property type="evidence" value="ECO:0007669"/>
    <property type="project" value="TreeGrafter"/>
</dbReference>
<evidence type="ECO:0000259" key="7">
    <source>
        <dbReference type="PROSITE" id="PS50004"/>
    </source>
</evidence>
<protein>
    <submittedName>
        <fullName evidence="10">Calpain-5</fullName>
    </submittedName>
</protein>
<dbReference type="PRINTS" id="PR00704">
    <property type="entry name" value="CALPAIN"/>
</dbReference>
<dbReference type="InterPro" id="IPR022682">
    <property type="entry name" value="Calpain_domain_III"/>
</dbReference>
<dbReference type="InterPro" id="IPR022683">
    <property type="entry name" value="Calpain_III"/>
</dbReference>
<dbReference type="AlphaFoldDB" id="A0A914X4D8"/>
<evidence type="ECO:0000256" key="6">
    <source>
        <dbReference type="PROSITE-ProRule" id="PRU00239"/>
    </source>
</evidence>
<dbReference type="Pfam" id="PF01067">
    <property type="entry name" value="Calpain_III"/>
    <property type="match status" value="1"/>
</dbReference>
<feature type="domain" description="Calpain catalytic" evidence="8">
    <location>
        <begin position="20"/>
        <end position="343"/>
    </location>
</feature>
<reference evidence="10" key="1">
    <citation type="submission" date="2022-11" db="UniProtKB">
        <authorList>
            <consortium name="WormBaseParasite"/>
        </authorList>
    </citation>
    <scope>IDENTIFICATION</scope>
</reference>
<proteinExistence type="inferred from homology"/>
<evidence type="ECO:0000256" key="2">
    <source>
        <dbReference type="ARBA" id="ARBA00022670"/>
    </source>
</evidence>
<dbReference type="InterPro" id="IPR000169">
    <property type="entry name" value="Pept_cys_AS"/>
</dbReference>
<dbReference type="PANTHER" id="PTHR10183">
    <property type="entry name" value="CALPAIN"/>
    <property type="match status" value="1"/>
</dbReference>
<dbReference type="Pfam" id="PF00168">
    <property type="entry name" value="C2"/>
    <property type="match status" value="1"/>
</dbReference>
<keyword evidence="2 6" id="KW-0645">Protease</keyword>
<dbReference type="SUPFAM" id="SSF49758">
    <property type="entry name" value="Calpain large subunit, middle domain (domain III)"/>
    <property type="match status" value="1"/>
</dbReference>
<evidence type="ECO:0000256" key="5">
    <source>
        <dbReference type="PIRSR" id="PIRSR622684-1"/>
    </source>
</evidence>
<dbReference type="Gene3D" id="2.60.120.380">
    <property type="match status" value="1"/>
</dbReference>
<evidence type="ECO:0000256" key="1">
    <source>
        <dbReference type="ARBA" id="ARBA00007623"/>
    </source>
</evidence>
<dbReference type="SUPFAM" id="SSF54001">
    <property type="entry name" value="Cysteine proteinases"/>
    <property type="match status" value="1"/>
</dbReference>
<dbReference type="InterPro" id="IPR022684">
    <property type="entry name" value="Calpain_cysteine_protease"/>
</dbReference>
<dbReference type="PANTHER" id="PTHR10183:SF379">
    <property type="entry name" value="CALPAIN-5"/>
    <property type="match status" value="1"/>
</dbReference>
<comment type="similarity">
    <text evidence="1">Belongs to the peptidase C2 family.</text>
</comment>
<dbReference type="InterPro" id="IPR035892">
    <property type="entry name" value="C2_domain_sf"/>
</dbReference>
<dbReference type="PROSITE" id="PS00139">
    <property type="entry name" value="THIOL_PROTEASE_CYS"/>
    <property type="match status" value="1"/>
</dbReference>
<sequence>MASQQNYRKLKQQCEKAGSLFVDDEFPASNKSLFLDERSTNDIIWKRPGELVDDPHLFVEGPSVTDVRQGILGNCWLVSACSALTHNSHLLEKVIPNVDEQEWSEKKKYAGIFRFCFWQFGEWTDVVIDDLLPTRNDKLIFAQSETSNEFWSALLEKAFAKLYGCYHNLHGGPLADALQDVSGGVPETIFIERFKDIMGENWHFELFKHLNEAFANKALMLAAITPKCKEDIEKRLECGLIKGHVYAVTAVRYMELDAKTPGLFPFAIGGRVIHERKLLIRLQNPWGEKEWNGAWSDKSEEWNNVTKARKAELGITVNEDGEFWMPFDEFCKYFTKISVCQLLNTRTSSSSKRYMETTFFGSWKVNGRSGAPNDRAGGCLEKFSATFCSNPQYRFDIKDEVEDTVMMSLTQKEKRDGKKREPYLTIGLHVMKVEENRKYRVHKAMQKVVTSDYEHSRSIYLSINNLQPGRYVVMPTTYTHREEGDFLLRLYTSHSPNAHELTEHKPTEGNFDAVMRLTVIVEADQLRADKEKTTNQYFVARSDQDMERSPTIPKTCSPNWNWSVVFYRRTVRQPVELELWDKNILKDTLAGKAIIAFDVENNFDNNCKRVTVKLRDRNGADYSGNLGTLTVEIASYDDPVYL</sequence>
<dbReference type="Gene3D" id="2.60.40.150">
    <property type="entry name" value="C2 domain"/>
    <property type="match status" value="1"/>
</dbReference>
<keyword evidence="4 6" id="KW-0788">Thiol protease</keyword>
<feature type="active site" evidence="5 6">
    <location>
        <position position="244"/>
    </location>
</feature>